<dbReference type="Gene3D" id="3.40.50.150">
    <property type="entry name" value="Vaccinia Virus protein VP39"/>
    <property type="match status" value="1"/>
</dbReference>
<evidence type="ECO:0000313" key="1">
    <source>
        <dbReference type="EMBL" id="GFU19197.1"/>
    </source>
</evidence>
<comment type="caution">
    <text evidence="1">The sequence shown here is derived from an EMBL/GenBank/DDBJ whole genome shotgun (WGS) entry which is preliminary data.</text>
</comment>
<sequence>MATVVTDARISEGQHFMTLFDEVLKLIRSDTSDEDISNAVCKIIKRRRESIPNSCAVENFESMEDLCAYFYRFSPISAELARNKTLAAIGNCEELRTRLKRSSLKILSVGSGPGSDLVGLCSALHETCSFGNLELILVDSNERWERFFRTTIQVLREGNFGNASKFFKEKEVSTRFICCDVSRTVDVDYEEAFENVDIIWIKGLLSFLKSDEARSRVSKTIMSLMKSRALLMVIDSPDCHQFEKFTVELKPIFSTKTDGFILHEEPNIVYGPGICSFIHQEISVYVKLPFDLE</sequence>
<dbReference type="EMBL" id="BMAW01126995">
    <property type="protein sequence ID" value="GFU19197.1"/>
    <property type="molecule type" value="Genomic_DNA"/>
</dbReference>
<gene>
    <name evidence="1" type="primary">NCL1_07661</name>
    <name evidence="1" type="ORF">NPIL_456101</name>
</gene>
<dbReference type="Pfam" id="PF11312">
    <property type="entry name" value="Methyltransf_34"/>
    <property type="match status" value="1"/>
</dbReference>
<keyword evidence="2" id="KW-1185">Reference proteome</keyword>
<dbReference type="OrthoDB" id="6419443at2759"/>
<accession>A0A8X6QCH3</accession>
<dbReference type="Proteomes" id="UP000887013">
    <property type="component" value="Unassembled WGS sequence"/>
</dbReference>
<protein>
    <submittedName>
        <fullName evidence="1">Uncharacterized protein</fullName>
    </submittedName>
</protein>
<dbReference type="SUPFAM" id="SSF53335">
    <property type="entry name" value="S-adenosyl-L-methionine-dependent methyltransferases"/>
    <property type="match status" value="1"/>
</dbReference>
<name>A0A8X6QCH3_NEPPI</name>
<organism evidence="1 2">
    <name type="scientific">Nephila pilipes</name>
    <name type="common">Giant wood spider</name>
    <name type="synonym">Nephila maculata</name>
    <dbReference type="NCBI Taxonomy" id="299642"/>
    <lineage>
        <taxon>Eukaryota</taxon>
        <taxon>Metazoa</taxon>
        <taxon>Ecdysozoa</taxon>
        <taxon>Arthropoda</taxon>
        <taxon>Chelicerata</taxon>
        <taxon>Arachnida</taxon>
        <taxon>Araneae</taxon>
        <taxon>Araneomorphae</taxon>
        <taxon>Entelegynae</taxon>
        <taxon>Araneoidea</taxon>
        <taxon>Nephilidae</taxon>
        <taxon>Nephila</taxon>
    </lineage>
</organism>
<proteinExistence type="predicted"/>
<dbReference type="InterPro" id="IPR021463">
    <property type="entry name" value="Methyltransf_34"/>
</dbReference>
<dbReference type="InterPro" id="IPR029063">
    <property type="entry name" value="SAM-dependent_MTases_sf"/>
</dbReference>
<reference evidence="1" key="1">
    <citation type="submission" date="2020-08" db="EMBL/GenBank/DDBJ databases">
        <title>Multicomponent nature underlies the extraordinary mechanical properties of spider dragline silk.</title>
        <authorList>
            <person name="Kono N."/>
            <person name="Nakamura H."/>
            <person name="Mori M."/>
            <person name="Yoshida Y."/>
            <person name="Ohtoshi R."/>
            <person name="Malay A.D."/>
            <person name="Moran D.A.P."/>
            <person name="Tomita M."/>
            <person name="Numata K."/>
            <person name="Arakawa K."/>
        </authorList>
    </citation>
    <scope>NUCLEOTIDE SEQUENCE</scope>
</reference>
<evidence type="ECO:0000313" key="2">
    <source>
        <dbReference type="Proteomes" id="UP000887013"/>
    </source>
</evidence>
<dbReference type="AlphaFoldDB" id="A0A8X6QCH3"/>